<name>A0A397S7I2_9GLOM</name>
<keyword evidence="2" id="KW-1185">Reference proteome</keyword>
<dbReference type="AlphaFoldDB" id="A0A397S7I2"/>
<protein>
    <submittedName>
        <fullName evidence="1">Uncharacterized protein</fullName>
    </submittedName>
</protein>
<gene>
    <name evidence="1" type="ORF">C1645_837011</name>
</gene>
<comment type="caution">
    <text evidence="1">The sequence shown here is derived from an EMBL/GenBank/DDBJ whole genome shotgun (WGS) entry which is preliminary data.</text>
</comment>
<proteinExistence type="predicted"/>
<evidence type="ECO:0000313" key="1">
    <source>
        <dbReference type="EMBL" id="RIA81442.1"/>
    </source>
</evidence>
<dbReference type="EMBL" id="QKYT01000797">
    <property type="protein sequence ID" value="RIA81442.1"/>
    <property type="molecule type" value="Genomic_DNA"/>
</dbReference>
<sequence>MPDMPGAESPFEVFRIESHSSLEGGEVLGNINYGEWLDKPEELLESMLKVWKSPKYDAYIKKGKLINEGSYVCEVLVPLLNIVMSDLPENPIA</sequence>
<dbReference type="Proteomes" id="UP000265703">
    <property type="component" value="Unassembled WGS sequence"/>
</dbReference>
<organism evidence="1 2">
    <name type="scientific">Glomus cerebriforme</name>
    <dbReference type="NCBI Taxonomy" id="658196"/>
    <lineage>
        <taxon>Eukaryota</taxon>
        <taxon>Fungi</taxon>
        <taxon>Fungi incertae sedis</taxon>
        <taxon>Mucoromycota</taxon>
        <taxon>Glomeromycotina</taxon>
        <taxon>Glomeromycetes</taxon>
        <taxon>Glomerales</taxon>
        <taxon>Glomeraceae</taxon>
        <taxon>Glomus</taxon>
    </lineage>
</organism>
<accession>A0A397S7I2</accession>
<evidence type="ECO:0000313" key="2">
    <source>
        <dbReference type="Proteomes" id="UP000265703"/>
    </source>
</evidence>
<dbReference type="OrthoDB" id="2375338at2759"/>
<reference evidence="1 2" key="1">
    <citation type="submission" date="2018-06" db="EMBL/GenBank/DDBJ databases">
        <title>Comparative genomics reveals the genomic features of Rhizophagus irregularis, R. cerebriforme, R. diaphanum and Gigaspora rosea, and their symbiotic lifestyle signature.</title>
        <authorList>
            <person name="Morin E."/>
            <person name="San Clemente H."/>
            <person name="Chen E.C.H."/>
            <person name="De La Providencia I."/>
            <person name="Hainaut M."/>
            <person name="Kuo A."/>
            <person name="Kohler A."/>
            <person name="Murat C."/>
            <person name="Tang N."/>
            <person name="Roy S."/>
            <person name="Loubradou J."/>
            <person name="Henrissat B."/>
            <person name="Grigoriev I.V."/>
            <person name="Corradi N."/>
            <person name="Roux C."/>
            <person name="Martin F.M."/>
        </authorList>
    </citation>
    <scope>NUCLEOTIDE SEQUENCE [LARGE SCALE GENOMIC DNA]</scope>
    <source>
        <strain evidence="1 2">DAOM 227022</strain>
    </source>
</reference>